<evidence type="ECO:0000256" key="1">
    <source>
        <dbReference type="SAM" id="Phobius"/>
    </source>
</evidence>
<evidence type="ECO:0000313" key="3">
    <source>
        <dbReference type="Proteomes" id="UP000321490"/>
    </source>
</evidence>
<protein>
    <submittedName>
        <fullName evidence="2">Uncharacterized protein</fullName>
    </submittedName>
</protein>
<dbReference type="RefSeq" id="WP_153360474.1">
    <property type="nucleotide sequence ID" value="NZ_JABGDC010000082.1"/>
</dbReference>
<keyword evidence="1" id="KW-0472">Membrane</keyword>
<evidence type="ECO:0000313" key="2">
    <source>
        <dbReference type="EMBL" id="TWH75364.1"/>
    </source>
</evidence>
<sequence length="119" mass="12338">MPTEPRAGARNLIRWAAAGVVAVVLTGFAFLLITGTHRKEGPVVLALSYNHGVHLGDLFVFAGWAVSLLALLLVTALPDRAPRPGEDLPTAPAGASSAVVDLRAEGPARTADLSGRHAQ</sequence>
<dbReference type="EMBL" id="VLKF01000001">
    <property type="protein sequence ID" value="TWH75364.1"/>
    <property type="molecule type" value="Genomic_DNA"/>
</dbReference>
<gene>
    <name evidence="2" type="ORF">JD78_03920</name>
</gene>
<keyword evidence="1" id="KW-1133">Transmembrane helix</keyword>
<name>A0A562IXR0_9ACTN</name>
<organism evidence="2 3">
    <name type="scientific">Modestobacter roseus</name>
    <dbReference type="NCBI Taxonomy" id="1181884"/>
    <lineage>
        <taxon>Bacteria</taxon>
        <taxon>Bacillati</taxon>
        <taxon>Actinomycetota</taxon>
        <taxon>Actinomycetes</taxon>
        <taxon>Geodermatophilales</taxon>
        <taxon>Geodermatophilaceae</taxon>
        <taxon>Modestobacter</taxon>
    </lineage>
</organism>
<proteinExistence type="predicted"/>
<dbReference type="AlphaFoldDB" id="A0A562IXR0"/>
<reference evidence="2 3" key="1">
    <citation type="submission" date="2019-07" db="EMBL/GenBank/DDBJ databases">
        <title>R&amp;d 2014.</title>
        <authorList>
            <person name="Klenk H.-P."/>
        </authorList>
    </citation>
    <scope>NUCLEOTIDE SEQUENCE [LARGE SCALE GENOMIC DNA]</scope>
    <source>
        <strain evidence="2 3">DSM 45764</strain>
    </source>
</reference>
<accession>A0A562IXR0</accession>
<comment type="caution">
    <text evidence="2">The sequence shown here is derived from an EMBL/GenBank/DDBJ whole genome shotgun (WGS) entry which is preliminary data.</text>
</comment>
<feature type="transmembrane region" description="Helical" evidence="1">
    <location>
        <begin position="53"/>
        <end position="74"/>
    </location>
</feature>
<feature type="transmembrane region" description="Helical" evidence="1">
    <location>
        <begin position="12"/>
        <end position="33"/>
    </location>
</feature>
<keyword evidence="3" id="KW-1185">Reference proteome</keyword>
<dbReference type="OrthoDB" id="5198702at2"/>
<dbReference type="Proteomes" id="UP000321490">
    <property type="component" value="Unassembled WGS sequence"/>
</dbReference>
<keyword evidence="1" id="KW-0812">Transmembrane</keyword>